<evidence type="ECO:0008006" key="3">
    <source>
        <dbReference type="Google" id="ProtNLM"/>
    </source>
</evidence>
<organism evidence="1 2">
    <name type="scientific">Enterococcus asini</name>
    <dbReference type="NCBI Taxonomy" id="57732"/>
    <lineage>
        <taxon>Bacteria</taxon>
        <taxon>Bacillati</taxon>
        <taxon>Bacillota</taxon>
        <taxon>Bacilli</taxon>
        <taxon>Lactobacillales</taxon>
        <taxon>Enterococcaceae</taxon>
        <taxon>Enterococcus</taxon>
    </lineage>
</organism>
<dbReference type="SUPFAM" id="SSF55811">
    <property type="entry name" value="Nudix"/>
    <property type="match status" value="1"/>
</dbReference>
<dbReference type="Proteomes" id="UP001256711">
    <property type="component" value="Unassembled WGS sequence"/>
</dbReference>
<evidence type="ECO:0000313" key="1">
    <source>
        <dbReference type="EMBL" id="MDT2811302.1"/>
    </source>
</evidence>
<protein>
    <recommendedName>
        <fullName evidence="3">NUDIX domain-containing protein</fullName>
    </recommendedName>
</protein>
<evidence type="ECO:0000313" key="2">
    <source>
        <dbReference type="Proteomes" id="UP001256711"/>
    </source>
</evidence>
<dbReference type="RefSeq" id="WP_270598478.1">
    <property type="nucleotide sequence ID" value="NZ_JAQESC010000009.1"/>
</dbReference>
<dbReference type="AlphaFoldDB" id="A0AAW8U3M4"/>
<sequence length="150" mass="17184">MENYEAQLRKLVGAKLLFVPWVWAVVQDQEGQLLVAIKEVGLGLPGWPMEIGEQFQDTVARGLQTFLGLAPEDYRLEKQFATTTQRHIRTSYGEVQTLDIGYLITVTGQIPRNKQGDFTWFYGEKLCQELLSFDQSLPFLQQYLQGLPKD</sequence>
<gene>
    <name evidence="1" type="ORF">P7H43_12500</name>
</gene>
<proteinExistence type="predicted"/>
<reference evidence="1" key="1">
    <citation type="submission" date="2023-03" db="EMBL/GenBank/DDBJ databases">
        <authorList>
            <person name="Shen W."/>
            <person name="Cai J."/>
        </authorList>
    </citation>
    <scope>NUCLEOTIDE SEQUENCE</scope>
    <source>
        <strain evidence="1">B226-2</strain>
    </source>
</reference>
<dbReference type="InterPro" id="IPR015797">
    <property type="entry name" value="NUDIX_hydrolase-like_dom_sf"/>
</dbReference>
<dbReference type="EMBL" id="JARQBJ010000006">
    <property type="protein sequence ID" value="MDT2811302.1"/>
    <property type="molecule type" value="Genomic_DNA"/>
</dbReference>
<accession>A0AAW8U3M4</accession>
<name>A0AAW8U3M4_9ENTE</name>
<comment type="caution">
    <text evidence="1">The sequence shown here is derived from an EMBL/GenBank/DDBJ whole genome shotgun (WGS) entry which is preliminary data.</text>
</comment>
<dbReference type="Gene3D" id="3.90.79.10">
    <property type="entry name" value="Nucleoside Triphosphate Pyrophosphohydrolase"/>
    <property type="match status" value="1"/>
</dbReference>